<dbReference type="AlphaFoldDB" id="A0AAN6H2W2"/>
<reference evidence="2" key="1">
    <citation type="submission" date="2023-06" db="EMBL/GenBank/DDBJ databases">
        <title>Black Yeasts Isolated from many extreme environments.</title>
        <authorList>
            <person name="Coleine C."/>
            <person name="Stajich J.E."/>
            <person name="Selbmann L."/>
        </authorList>
    </citation>
    <scope>NUCLEOTIDE SEQUENCE</scope>
    <source>
        <strain evidence="2">CCFEE 5200</strain>
    </source>
</reference>
<sequence length="389" mass="41779">MANGKNKGQAQGNVAAPLEQALERSRREHAATLAQQMLGTNPQKLAQEMLGKHRRPTAPRMAGPGPGPVAGTLASRVGVTKRSNSLPRLTAAPPRNPRQPSHLSKPPTTDNYRAQDRNRDRDRRDAPREPITISSDSGSIAKGNGSVERETVDNGAGLSIRGAASGPYIVEASNFAPGTTAADIESVMQGVGGQLNYCRLVAATPTVIAQMSFVDKLGAEAVIKMFNNKKADGRTLLVQMLHNNGNAGYANGGAIEAPLPVEEEPLSTVIDTIGDDAMDVDEHADARAVEDRQREERRRETREPREQRQAREAREPAYPTGPAQRLANDHQRRAEPAYQDGRYGFEGRDRGYGGPRGGSFGRGSGGGGRMYSDRMTRGGRGGSGQSYRP</sequence>
<dbReference type="GO" id="GO:0003676">
    <property type="term" value="F:nucleic acid binding"/>
    <property type="evidence" value="ECO:0007669"/>
    <property type="project" value="InterPro"/>
</dbReference>
<evidence type="ECO:0000313" key="2">
    <source>
        <dbReference type="EMBL" id="KAK0950712.1"/>
    </source>
</evidence>
<feature type="compositionally biased region" description="Basic and acidic residues" evidence="1">
    <location>
        <begin position="283"/>
        <end position="315"/>
    </location>
</feature>
<feature type="region of interest" description="Disordered" evidence="1">
    <location>
        <begin position="1"/>
        <end position="153"/>
    </location>
</feature>
<feature type="compositionally biased region" description="Polar residues" evidence="1">
    <location>
        <begin position="98"/>
        <end position="109"/>
    </location>
</feature>
<feature type="compositionally biased region" description="Basic and acidic residues" evidence="1">
    <location>
        <begin position="113"/>
        <end position="128"/>
    </location>
</feature>
<evidence type="ECO:0008006" key="4">
    <source>
        <dbReference type="Google" id="ProtNLM"/>
    </source>
</evidence>
<dbReference type="Proteomes" id="UP001175353">
    <property type="component" value="Unassembled WGS sequence"/>
</dbReference>
<dbReference type="EMBL" id="JAUJLE010000786">
    <property type="protein sequence ID" value="KAK0950712.1"/>
    <property type="molecule type" value="Genomic_DNA"/>
</dbReference>
<feature type="compositionally biased region" description="Polar residues" evidence="1">
    <location>
        <begin position="33"/>
        <end position="44"/>
    </location>
</feature>
<organism evidence="2 3">
    <name type="scientific">Friedmanniomyces endolithicus</name>
    <dbReference type="NCBI Taxonomy" id="329885"/>
    <lineage>
        <taxon>Eukaryota</taxon>
        <taxon>Fungi</taxon>
        <taxon>Dikarya</taxon>
        <taxon>Ascomycota</taxon>
        <taxon>Pezizomycotina</taxon>
        <taxon>Dothideomycetes</taxon>
        <taxon>Dothideomycetidae</taxon>
        <taxon>Mycosphaerellales</taxon>
        <taxon>Teratosphaeriaceae</taxon>
        <taxon>Friedmanniomyces</taxon>
    </lineage>
</organism>
<dbReference type="SUPFAM" id="SSF54928">
    <property type="entry name" value="RNA-binding domain, RBD"/>
    <property type="match status" value="1"/>
</dbReference>
<comment type="caution">
    <text evidence="2">The sequence shown here is derived from an EMBL/GenBank/DDBJ whole genome shotgun (WGS) entry which is preliminary data.</text>
</comment>
<feature type="compositionally biased region" description="Gly residues" evidence="1">
    <location>
        <begin position="352"/>
        <end position="369"/>
    </location>
</feature>
<feature type="compositionally biased region" description="Basic and acidic residues" evidence="1">
    <location>
        <begin position="21"/>
        <end position="30"/>
    </location>
</feature>
<protein>
    <recommendedName>
        <fullName evidence="4">RRM domain-containing protein</fullName>
    </recommendedName>
</protein>
<dbReference type="InterPro" id="IPR035979">
    <property type="entry name" value="RBD_domain_sf"/>
</dbReference>
<feature type="region of interest" description="Disordered" evidence="1">
    <location>
        <begin position="283"/>
        <end position="389"/>
    </location>
</feature>
<name>A0AAN6H2W2_9PEZI</name>
<evidence type="ECO:0000256" key="1">
    <source>
        <dbReference type="SAM" id="MobiDB-lite"/>
    </source>
</evidence>
<evidence type="ECO:0000313" key="3">
    <source>
        <dbReference type="Proteomes" id="UP001175353"/>
    </source>
</evidence>
<proteinExistence type="predicted"/>
<accession>A0AAN6H2W2</accession>
<feature type="compositionally biased region" description="Gly residues" evidence="1">
    <location>
        <begin position="378"/>
        <end position="389"/>
    </location>
</feature>
<keyword evidence="3" id="KW-1185">Reference proteome</keyword>
<gene>
    <name evidence="2" type="ORF">LTR91_025465</name>
</gene>
<feature type="compositionally biased region" description="Polar residues" evidence="1">
    <location>
        <begin position="1"/>
        <end position="12"/>
    </location>
</feature>